<feature type="transmembrane region" description="Helical" evidence="9">
    <location>
        <begin position="71"/>
        <end position="91"/>
    </location>
</feature>
<dbReference type="GO" id="GO:0004930">
    <property type="term" value="F:G protein-coupled receptor activity"/>
    <property type="evidence" value="ECO:0007669"/>
    <property type="project" value="UniProtKB-KW"/>
</dbReference>
<evidence type="ECO:0000313" key="11">
    <source>
        <dbReference type="EMBL" id="KAL3889962.1"/>
    </source>
</evidence>
<dbReference type="Proteomes" id="UP001634394">
    <property type="component" value="Unassembled WGS sequence"/>
</dbReference>
<evidence type="ECO:0000256" key="4">
    <source>
        <dbReference type="ARBA" id="ARBA00023040"/>
    </source>
</evidence>
<protein>
    <recommendedName>
        <fullName evidence="10">G-protein coupled receptors family 1 profile domain-containing protein</fullName>
    </recommendedName>
</protein>
<feature type="transmembrane region" description="Helical" evidence="9">
    <location>
        <begin position="438"/>
        <end position="461"/>
    </location>
</feature>
<dbReference type="PROSITE" id="PS00237">
    <property type="entry name" value="G_PROTEIN_RECEP_F1_1"/>
    <property type="match status" value="1"/>
</dbReference>
<dbReference type="Gene3D" id="1.20.1070.10">
    <property type="entry name" value="Rhodopsin 7-helix transmembrane proteins"/>
    <property type="match status" value="2"/>
</dbReference>
<evidence type="ECO:0000259" key="10">
    <source>
        <dbReference type="PROSITE" id="PS50262"/>
    </source>
</evidence>
<evidence type="ECO:0000256" key="6">
    <source>
        <dbReference type="ARBA" id="ARBA00023170"/>
    </source>
</evidence>
<evidence type="ECO:0000256" key="2">
    <source>
        <dbReference type="ARBA" id="ARBA00022692"/>
    </source>
</evidence>
<dbReference type="SUPFAM" id="SSF81321">
    <property type="entry name" value="Family A G protein-coupled receptor-like"/>
    <property type="match status" value="1"/>
</dbReference>
<dbReference type="CDD" id="cd00637">
    <property type="entry name" value="7tm_classA_rhodopsin-like"/>
    <property type="match status" value="1"/>
</dbReference>
<feature type="transmembrane region" description="Helical" evidence="9">
    <location>
        <begin position="34"/>
        <end position="59"/>
    </location>
</feature>
<keyword evidence="6 8" id="KW-0675">Receptor</keyword>
<sequence length="480" mass="55684">MERLFKSVKMGETSDNIEQENKTLQEINDENAKLLLPVLVLYVSIMCIGIIGNAIVIVIYSCRFQLSPRKIFILTLALLDFTACSVGLPYHVLDLIEPYMYRYLVFCKMSTAIILFVHVSSLSILISIGVDRYLKICRPFQTQITTRVAKYICGILIFASLVISFPIFEIYGYNTVKTGYGNITGVECFFCDEYRYNTFSVVYHVILLSVFVAATIVLFVLYSLICRELYISRRRISLDNKTLNSGENITEACMLSLVSSEIQDRKVATNFEAKNIRSKFPITETMKHTAVETGGSRCNRDLHENDQACVDSKSESTIFDSITDEEREAKEKRVEIISMQVLKCKDRCRGDRSRGYGFRLISWVLRCKTRINKIQHSESERRRAIMRALTDKRTMKTTYTMLTITALFILSYIPAFYVTIQGLIDEEFWDRPSEDELVLYNILLRSYLINNMMNPVVYGFMDEKFRQKCFKMQWPCRRCR</sequence>
<dbReference type="InterPro" id="IPR017452">
    <property type="entry name" value="GPCR_Rhodpsn_7TM"/>
</dbReference>
<evidence type="ECO:0000256" key="5">
    <source>
        <dbReference type="ARBA" id="ARBA00023136"/>
    </source>
</evidence>
<organism evidence="11 12">
    <name type="scientific">Sinanodonta woodiana</name>
    <name type="common">Chinese pond mussel</name>
    <name type="synonym">Anodonta woodiana</name>
    <dbReference type="NCBI Taxonomy" id="1069815"/>
    <lineage>
        <taxon>Eukaryota</taxon>
        <taxon>Metazoa</taxon>
        <taxon>Spiralia</taxon>
        <taxon>Lophotrochozoa</taxon>
        <taxon>Mollusca</taxon>
        <taxon>Bivalvia</taxon>
        <taxon>Autobranchia</taxon>
        <taxon>Heteroconchia</taxon>
        <taxon>Palaeoheterodonta</taxon>
        <taxon>Unionida</taxon>
        <taxon>Unionoidea</taxon>
        <taxon>Unionidae</taxon>
        <taxon>Unioninae</taxon>
        <taxon>Sinanodonta</taxon>
    </lineage>
</organism>
<keyword evidence="4 8" id="KW-0297">G-protein coupled receptor</keyword>
<dbReference type="PANTHER" id="PTHR24243">
    <property type="entry name" value="G-PROTEIN COUPLED RECEPTOR"/>
    <property type="match status" value="1"/>
</dbReference>
<accession>A0ABD3XVD7</accession>
<dbReference type="PRINTS" id="PR00237">
    <property type="entry name" value="GPCRRHODOPSN"/>
</dbReference>
<name>A0ABD3XVD7_SINWO</name>
<evidence type="ECO:0000256" key="7">
    <source>
        <dbReference type="ARBA" id="ARBA00023224"/>
    </source>
</evidence>
<evidence type="ECO:0000256" key="1">
    <source>
        <dbReference type="ARBA" id="ARBA00004141"/>
    </source>
</evidence>
<evidence type="ECO:0000313" key="12">
    <source>
        <dbReference type="Proteomes" id="UP001634394"/>
    </source>
</evidence>
<feature type="domain" description="G-protein coupled receptors family 1 profile" evidence="10">
    <location>
        <begin position="52"/>
        <end position="458"/>
    </location>
</feature>
<comment type="subcellular location">
    <subcellularLocation>
        <location evidence="1">Membrane</location>
        <topology evidence="1">Multi-pass membrane protein</topology>
    </subcellularLocation>
</comment>
<comment type="similarity">
    <text evidence="8">Belongs to the G-protein coupled receptor 1 family.</text>
</comment>
<feature type="transmembrane region" description="Helical" evidence="9">
    <location>
        <begin position="103"/>
        <end position="128"/>
    </location>
</feature>
<evidence type="ECO:0000256" key="9">
    <source>
        <dbReference type="SAM" id="Phobius"/>
    </source>
</evidence>
<keyword evidence="5 9" id="KW-0472">Membrane</keyword>
<evidence type="ECO:0000256" key="8">
    <source>
        <dbReference type="RuleBase" id="RU000688"/>
    </source>
</evidence>
<feature type="transmembrane region" description="Helical" evidence="9">
    <location>
        <begin position="202"/>
        <end position="225"/>
    </location>
</feature>
<reference evidence="11 12" key="1">
    <citation type="submission" date="2024-11" db="EMBL/GenBank/DDBJ databases">
        <title>Chromosome-level genome assembly of the freshwater bivalve Anodonta woodiana.</title>
        <authorList>
            <person name="Chen X."/>
        </authorList>
    </citation>
    <scope>NUCLEOTIDE SEQUENCE [LARGE SCALE GENOMIC DNA]</scope>
    <source>
        <strain evidence="11">MN2024</strain>
        <tissue evidence="11">Gills</tissue>
    </source>
</reference>
<evidence type="ECO:0000256" key="3">
    <source>
        <dbReference type="ARBA" id="ARBA00022989"/>
    </source>
</evidence>
<proteinExistence type="inferred from homology"/>
<keyword evidence="3 9" id="KW-1133">Transmembrane helix</keyword>
<dbReference type="AlphaFoldDB" id="A0ABD3XVD7"/>
<dbReference type="GO" id="GO:0016020">
    <property type="term" value="C:membrane"/>
    <property type="evidence" value="ECO:0007669"/>
    <property type="project" value="UniProtKB-SubCell"/>
</dbReference>
<feature type="transmembrane region" description="Helical" evidence="9">
    <location>
        <begin position="399"/>
        <end position="418"/>
    </location>
</feature>
<dbReference type="EMBL" id="JBJQND010000001">
    <property type="protein sequence ID" value="KAL3889962.1"/>
    <property type="molecule type" value="Genomic_DNA"/>
</dbReference>
<gene>
    <name evidence="11" type="ORF">ACJMK2_002276</name>
</gene>
<dbReference type="PANTHER" id="PTHR24243:SF224">
    <property type="entry name" value="G-PROTEIN COUPLED RECEPTOR 19-RELATED"/>
    <property type="match status" value="1"/>
</dbReference>
<dbReference type="InterPro" id="IPR000276">
    <property type="entry name" value="GPCR_Rhodpsn"/>
</dbReference>
<dbReference type="PROSITE" id="PS50262">
    <property type="entry name" value="G_PROTEIN_RECEP_F1_2"/>
    <property type="match status" value="1"/>
</dbReference>
<dbReference type="Pfam" id="PF00001">
    <property type="entry name" value="7tm_1"/>
    <property type="match status" value="1"/>
</dbReference>
<keyword evidence="2 8" id="KW-0812">Transmembrane</keyword>
<feature type="transmembrane region" description="Helical" evidence="9">
    <location>
        <begin position="148"/>
        <end position="168"/>
    </location>
</feature>
<comment type="caution">
    <text evidence="11">The sequence shown here is derived from an EMBL/GenBank/DDBJ whole genome shotgun (WGS) entry which is preliminary data.</text>
</comment>
<keyword evidence="7 8" id="KW-0807">Transducer</keyword>
<keyword evidence="12" id="KW-1185">Reference proteome</keyword>